<evidence type="ECO:0000313" key="2">
    <source>
        <dbReference type="EMBL" id="QDT37850.1"/>
    </source>
</evidence>
<accession>A0A517R1U7</accession>
<name>A0A517R1U7_9PLAN</name>
<evidence type="ECO:0000313" key="3">
    <source>
        <dbReference type="Proteomes" id="UP000317318"/>
    </source>
</evidence>
<organism evidence="2 3">
    <name type="scientific">Stratiformator vulcanicus</name>
    <dbReference type="NCBI Taxonomy" id="2527980"/>
    <lineage>
        <taxon>Bacteria</taxon>
        <taxon>Pseudomonadati</taxon>
        <taxon>Planctomycetota</taxon>
        <taxon>Planctomycetia</taxon>
        <taxon>Planctomycetales</taxon>
        <taxon>Planctomycetaceae</taxon>
        <taxon>Stratiformator</taxon>
    </lineage>
</organism>
<dbReference type="Proteomes" id="UP000317318">
    <property type="component" value="Chromosome"/>
</dbReference>
<gene>
    <name evidence="2" type="ORF">Pan189_22320</name>
</gene>
<feature type="region of interest" description="Disordered" evidence="1">
    <location>
        <begin position="1"/>
        <end position="65"/>
    </location>
</feature>
<evidence type="ECO:0000256" key="1">
    <source>
        <dbReference type="SAM" id="MobiDB-lite"/>
    </source>
</evidence>
<keyword evidence="3" id="KW-1185">Reference proteome</keyword>
<protein>
    <submittedName>
        <fullName evidence="2">Uncharacterized protein</fullName>
    </submittedName>
</protein>
<sequence length="65" mass="7311">MNDQFGRYSRERSLRHIDSTTQDATPQRQPLKSGEISDFNMPNRNIRSSQSDQADSASGFSGVSF</sequence>
<reference evidence="2 3" key="1">
    <citation type="submission" date="2019-02" db="EMBL/GenBank/DDBJ databases">
        <title>Deep-cultivation of Planctomycetes and their phenomic and genomic characterization uncovers novel biology.</title>
        <authorList>
            <person name="Wiegand S."/>
            <person name="Jogler M."/>
            <person name="Boedeker C."/>
            <person name="Pinto D."/>
            <person name="Vollmers J."/>
            <person name="Rivas-Marin E."/>
            <person name="Kohn T."/>
            <person name="Peeters S.H."/>
            <person name="Heuer A."/>
            <person name="Rast P."/>
            <person name="Oberbeckmann S."/>
            <person name="Bunk B."/>
            <person name="Jeske O."/>
            <person name="Meyerdierks A."/>
            <person name="Storesund J.E."/>
            <person name="Kallscheuer N."/>
            <person name="Luecker S."/>
            <person name="Lage O.M."/>
            <person name="Pohl T."/>
            <person name="Merkel B.J."/>
            <person name="Hornburger P."/>
            <person name="Mueller R.-W."/>
            <person name="Bruemmer F."/>
            <person name="Labrenz M."/>
            <person name="Spormann A.M."/>
            <person name="Op den Camp H."/>
            <person name="Overmann J."/>
            <person name="Amann R."/>
            <person name="Jetten M.S.M."/>
            <person name="Mascher T."/>
            <person name="Medema M.H."/>
            <person name="Devos D.P."/>
            <person name="Kaster A.-K."/>
            <person name="Ovreas L."/>
            <person name="Rohde M."/>
            <person name="Galperin M.Y."/>
            <person name="Jogler C."/>
        </authorList>
    </citation>
    <scope>NUCLEOTIDE SEQUENCE [LARGE SCALE GENOMIC DNA]</scope>
    <source>
        <strain evidence="2 3">Pan189</strain>
    </source>
</reference>
<dbReference type="KEGG" id="svp:Pan189_22320"/>
<feature type="compositionally biased region" description="Low complexity" evidence="1">
    <location>
        <begin position="48"/>
        <end position="58"/>
    </location>
</feature>
<feature type="compositionally biased region" description="Basic and acidic residues" evidence="1">
    <location>
        <begin position="8"/>
        <end position="18"/>
    </location>
</feature>
<dbReference type="AlphaFoldDB" id="A0A517R1U7"/>
<feature type="compositionally biased region" description="Polar residues" evidence="1">
    <location>
        <begin position="19"/>
        <end position="30"/>
    </location>
</feature>
<proteinExistence type="predicted"/>
<dbReference type="EMBL" id="CP036268">
    <property type="protein sequence ID" value="QDT37850.1"/>
    <property type="molecule type" value="Genomic_DNA"/>
</dbReference>